<dbReference type="EMBL" id="KK198753">
    <property type="protein sequence ID" value="KCW90231.1"/>
    <property type="molecule type" value="Genomic_DNA"/>
</dbReference>
<protein>
    <submittedName>
        <fullName evidence="1">Uncharacterized protein</fullName>
    </submittedName>
</protein>
<proteinExistence type="predicted"/>
<sequence length="79" mass="9076">MCGVFVGVLILCEYSDKYATTRIDVWGLCGVPLISKTLQRRLQNTEDDNFLTDQENQINRTSWTSLTHVHNRVYKSGLL</sequence>
<evidence type="ECO:0000313" key="1">
    <source>
        <dbReference type="EMBL" id="KCW90231.1"/>
    </source>
</evidence>
<dbReference type="Gramene" id="KCW90231">
    <property type="protein sequence ID" value="KCW90231"/>
    <property type="gene ID" value="EUGRSUZ_A02393"/>
</dbReference>
<gene>
    <name evidence="1" type="ORF">EUGRSUZ_A02393</name>
</gene>
<name>A0A059DIK2_EUCGR</name>
<dbReference type="InParanoid" id="A0A059DIK2"/>
<organism evidence="1">
    <name type="scientific">Eucalyptus grandis</name>
    <name type="common">Flooded gum</name>
    <dbReference type="NCBI Taxonomy" id="71139"/>
    <lineage>
        <taxon>Eukaryota</taxon>
        <taxon>Viridiplantae</taxon>
        <taxon>Streptophyta</taxon>
        <taxon>Embryophyta</taxon>
        <taxon>Tracheophyta</taxon>
        <taxon>Spermatophyta</taxon>
        <taxon>Magnoliopsida</taxon>
        <taxon>eudicotyledons</taxon>
        <taxon>Gunneridae</taxon>
        <taxon>Pentapetalae</taxon>
        <taxon>rosids</taxon>
        <taxon>malvids</taxon>
        <taxon>Myrtales</taxon>
        <taxon>Myrtaceae</taxon>
        <taxon>Myrtoideae</taxon>
        <taxon>Eucalypteae</taxon>
        <taxon>Eucalyptus</taxon>
    </lineage>
</organism>
<accession>A0A059DIK2</accession>
<dbReference type="AlphaFoldDB" id="A0A059DIK2"/>
<reference evidence="1" key="1">
    <citation type="submission" date="2013-07" db="EMBL/GenBank/DDBJ databases">
        <title>The genome of Eucalyptus grandis.</title>
        <authorList>
            <person name="Schmutz J."/>
            <person name="Hayes R."/>
            <person name="Myburg A."/>
            <person name="Tuskan G."/>
            <person name="Grattapaglia D."/>
            <person name="Rokhsar D.S."/>
        </authorList>
    </citation>
    <scope>NUCLEOTIDE SEQUENCE</scope>
    <source>
        <tissue evidence="1">Leaf extractions</tissue>
    </source>
</reference>